<dbReference type="Proteomes" id="UP000035218">
    <property type="component" value="Unassembled WGS sequence"/>
</dbReference>
<sequence length="76" mass="8800">MRHPPFLHPLLEREVGGEIFVYKKIQTKRPGLGVNMYPAFSSLLNLTHLNSAQLILCSQPAFAYYRKNEALSFHLW</sequence>
<proteinExistence type="predicted"/>
<gene>
    <name evidence="1" type="ORF">AA984_06895</name>
</gene>
<reference evidence="1 2" key="1">
    <citation type="submission" date="2015-05" db="EMBL/GenBank/DDBJ databases">
        <title>Genome sequencing project for genomic taxonomy and phylogenomics of Bacillus-like bacteria.</title>
        <authorList>
            <person name="Liu B."/>
            <person name="Wang J."/>
            <person name="Zhu Y."/>
            <person name="Liu G."/>
            <person name="Chen Q."/>
            <person name="Chen Z."/>
            <person name="Lan J."/>
            <person name="Che J."/>
            <person name="Ge C."/>
            <person name="Shi H."/>
            <person name="Pan Z."/>
            <person name="Liu X."/>
        </authorList>
    </citation>
    <scope>NUCLEOTIDE SEQUENCE [LARGE SCALE GENOMIC DNA]</scope>
    <source>
        <strain evidence="1 2">DSM 9885</strain>
    </source>
</reference>
<evidence type="ECO:0000313" key="2">
    <source>
        <dbReference type="Proteomes" id="UP000035218"/>
    </source>
</evidence>
<accession>A0A837KS35</accession>
<organism evidence="1 2">
    <name type="scientific">Brevibacillus formosus</name>
    <dbReference type="NCBI Taxonomy" id="54913"/>
    <lineage>
        <taxon>Bacteria</taxon>
        <taxon>Bacillati</taxon>
        <taxon>Bacillota</taxon>
        <taxon>Bacilli</taxon>
        <taxon>Bacillales</taxon>
        <taxon>Paenibacillaceae</taxon>
        <taxon>Brevibacillus</taxon>
    </lineage>
</organism>
<dbReference type="AlphaFoldDB" id="A0A837KS35"/>
<dbReference type="EMBL" id="LDCN01000002">
    <property type="protein sequence ID" value="KLH99852.1"/>
    <property type="molecule type" value="Genomic_DNA"/>
</dbReference>
<name>A0A837KS35_9BACL</name>
<evidence type="ECO:0000313" key="1">
    <source>
        <dbReference type="EMBL" id="KLH99852.1"/>
    </source>
</evidence>
<comment type="caution">
    <text evidence="1">The sequence shown here is derived from an EMBL/GenBank/DDBJ whole genome shotgun (WGS) entry which is preliminary data.</text>
</comment>
<protein>
    <submittedName>
        <fullName evidence="1">Uncharacterized protein</fullName>
    </submittedName>
</protein>